<evidence type="ECO:0000256" key="6">
    <source>
        <dbReference type="SAM" id="MobiDB-lite"/>
    </source>
</evidence>
<dbReference type="InterPro" id="IPR046373">
    <property type="entry name" value="Acyl-CoA_Oxase/DH_mid-dom_sf"/>
</dbReference>
<evidence type="ECO:0000256" key="1">
    <source>
        <dbReference type="ARBA" id="ARBA00001974"/>
    </source>
</evidence>
<dbReference type="Pfam" id="PF02771">
    <property type="entry name" value="Acyl-CoA_dh_N"/>
    <property type="match status" value="1"/>
</dbReference>
<feature type="domain" description="Acyl-CoA dehydrogenase/oxidase N-terminal" evidence="8">
    <location>
        <begin position="7"/>
        <end position="117"/>
    </location>
</feature>
<comment type="cofactor">
    <cofactor evidence="1">
        <name>FAD</name>
        <dbReference type="ChEBI" id="CHEBI:57692"/>
    </cofactor>
</comment>
<name>A0A5D3FM05_9ACTN</name>
<dbReference type="Proteomes" id="UP000323505">
    <property type="component" value="Unassembled WGS sequence"/>
</dbReference>
<dbReference type="SUPFAM" id="SSF56645">
    <property type="entry name" value="Acyl-CoA dehydrogenase NM domain-like"/>
    <property type="match status" value="1"/>
</dbReference>
<dbReference type="InterPro" id="IPR036250">
    <property type="entry name" value="AcylCo_DH-like_C"/>
</dbReference>
<dbReference type="Pfam" id="PF00441">
    <property type="entry name" value="Acyl-CoA_dh_1"/>
    <property type="match status" value="1"/>
</dbReference>
<feature type="domain" description="Acyl-CoA dehydrogenase/oxidase C-terminal" evidence="7">
    <location>
        <begin position="233"/>
        <end position="346"/>
    </location>
</feature>
<dbReference type="AlphaFoldDB" id="A0A5D3FM05"/>
<reference evidence="9 10" key="1">
    <citation type="submission" date="2019-08" db="EMBL/GenBank/DDBJ databases">
        <title>Actinomadura sp. nov. CYP1-5 isolated from mountain soil.</title>
        <authorList>
            <person name="Songsumanus A."/>
            <person name="Kuncharoen N."/>
            <person name="Kudo T."/>
            <person name="Yuki M."/>
            <person name="Igarashi Y."/>
            <person name="Tanasupawat S."/>
        </authorList>
    </citation>
    <scope>NUCLEOTIDE SEQUENCE [LARGE SCALE GENOMIC DNA]</scope>
    <source>
        <strain evidence="9 10">CYP1-5</strain>
    </source>
</reference>
<feature type="region of interest" description="Disordered" evidence="6">
    <location>
        <begin position="364"/>
        <end position="395"/>
    </location>
</feature>
<dbReference type="GO" id="GO:0050660">
    <property type="term" value="F:flavin adenine dinucleotide binding"/>
    <property type="evidence" value="ECO:0007669"/>
    <property type="project" value="InterPro"/>
</dbReference>
<dbReference type="Gene3D" id="1.20.140.10">
    <property type="entry name" value="Butyryl-CoA Dehydrogenase, subunit A, domain 3"/>
    <property type="match status" value="1"/>
</dbReference>
<keyword evidence="3" id="KW-0285">Flavoprotein</keyword>
<evidence type="ECO:0000256" key="2">
    <source>
        <dbReference type="ARBA" id="ARBA00009347"/>
    </source>
</evidence>
<proteinExistence type="inferred from homology"/>
<evidence type="ECO:0000259" key="7">
    <source>
        <dbReference type="Pfam" id="PF00441"/>
    </source>
</evidence>
<accession>A0A5D3FM05</accession>
<comment type="similarity">
    <text evidence="2">Belongs to the acyl-CoA dehydrogenase family.</text>
</comment>
<dbReference type="EMBL" id="VSRQ01000003">
    <property type="protein sequence ID" value="TYK48956.1"/>
    <property type="molecule type" value="Genomic_DNA"/>
</dbReference>
<evidence type="ECO:0000256" key="3">
    <source>
        <dbReference type="ARBA" id="ARBA00022630"/>
    </source>
</evidence>
<protein>
    <submittedName>
        <fullName evidence="9">Acyl-CoA dehydrogenase</fullName>
    </submittedName>
</protein>
<dbReference type="PANTHER" id="PTHR43884">
    <property type="entry name" value="ACYL-COA DEHYDROGENASE"/>
    <property type="match status" value="1"/>
</dbReference>
<evidence type="ECO:0000256" key="5">
    <source>
        <dbReference type="ARBA" id="ARBA00023002"/>
    </source>
</evidence>
<dbReference type="Gene3D" id="2.40.110.10">
    <property type="entry name" value="Butyryl-CoA Dehydrogenase, subunit A, domain 2"/>
    <property type="match status" value="1"/>
</dbReference>
<dbReference type="RefSeq" id="WP_148759450.1">
    <property type="nucleotide sequence ID" value="NZ_VSRQ01000003.1"/>
</dbReference>
<dbReference type="InterPro" id="IPR013786">
    <property type="entry name" value="AcylCoA_DH/ox_N"/>
</dbReference>
<dbReference type="InterPro" id="IPR037069">
    <property type="entry name" value="AcylCoA_DH/ox_N_sf"/>
</dbReference>
<evidence type="ECO:0000259" key="8">
    <source>
        <dbReference type="Pfam" id="PF02771"/>
    </source>
</evidence>
<dbReference type="SUPFAM" id="SSF47203">
    <property type="entry name" value="Acyl-CoA dehydrogenase C-terminal domain-like"/>
    <property type="match status" value="1"/>
</dbReference>
<dbReference type="GO" id="GO:0003995">
    <property type="term" value="F:acyl-CoA dehydrogenase activity"/>
    <property type="evidence" value="ECO:0007669"/>
    <property type="project" value="TreeGrafter"/>
</dbReference>
<dbReference type="Gene3D" id="1.10.540.10">
    <property type="entry name" value="Acyl-CoA dehydrogenase/oxidase, N-terminal domain"/>
    <property type="match status" value="1"/>
</dbReference>
<keyword evidence="5" id="KW-0560">Oxidoreductase</keyword>
<sequence length="395" mass="40785">MDFNLDETQRELQGLAAGVLAREAASERLEAFERAGAPYDAAAWRALAGAGLLGAVLPEDAGGAGLGPVELAVVLREAGARVAPVPLYASLALAGVPLGRHGTPAQRALLAPLAAGEIVLTGAYREVGPTGRVAATARRDGAGFVLDGVKTFVPYAREAARILVPARVDGAGVGVFLVEPAAATITPQPSATSEPLSRVALDGVRVGADALLGGGADGAAWDTLRRTAVAGAVAVASGVIDGALELTKEYVKTREQFGRALAQFQAVTMQIGDVYIAKRALDVAVWAGVWRLAEGAPDTDEVLAVAAYNACDPVVKALYTCQHLHGGIGLDVTYPLHRHFAWGKQYAHLLGGADDPLDSLGDLLAAEEARRPQRSEDRRADRPGGLGGVPQKGRA</sequence>
<organism evidence="9 10">
    <name type="scientific">Actinomadura decatromicini</name>
    <dbReference type="NCBI Taxonomy" id="2604572"/>
    <lineage>
        <taxon>Bacteria</taxon>
        <taxon>Bacillati</taxon>
        <taxon>Actinomycetota</taxon>
        <taxon>Actinomycetes</taxon>
        <taxon>Streptosporangiales</taxon>
        <taxon>Thermomonosporaceae</taxon>
        <taxon>Actinomadura</taxon>
    </lineage>
</organism>
<comment type="caution">
    <text evidence="9">The sequence shown here is derived from an EMBL/GenBank/DDBJ whole genome shotgun (WGS) entry which is preliminary data.</text>
</comment>
<dbReference type="InterPro" id="IPR009075">
    <property type="entry name" value="AcylCo_DH/oxidase_C"/>
</dbReference>
<dbReference type="InterPro" id="IPR009100">
    <property type="entry name" value="AcylCoA_DH/oxidase_NM_dom_sf"/>
</dbReference>
<evidence type="ECO:0000313" key="10">
    <source>
        <dbReference type="Proteomes" id="UP000323505"/>
    </source>
</evidence>
<feature type="compositionally biased region" description="Basic and acidic residues" evidence="6">
    <location>
        <begin position="367"/>
        <end position="382"/>
    </location>
</feature>
<dbReference type="PANTHER" id="PTHR43884:SF20">
    <property type="entry name" value="ACYL-COA DEHYDROGENASE FADE28"/>
    <property type="match status" value="1"/>
</dbReference>
<evidence type="ECO:0000256" key="4">
    <source>
        <dbReference type="ARBA" id="ARBA00022827"/>
    </source>
</evidence>
<keyword evidence="10" id="KW-1185">Reference proteome</keyword>
<gene>
    <name evidence="9" type="ORF">FXF68_13980</name>
</gene>
<evidence type="ECO:0000313" key="9">
    <source>
        <dbReference type="EMBL" id="TYK48956.1"/>
    </source>
</evidence>
<feature type="compositionally biased region" description="Gly residues" evidence="6">
    <location>
        <begin position="384"/>
        <end position="395"/>
    </location>
</feature>
<keyword evidence="4" id="KW-0274">FAD</keyword>